<dbReference type="InterPro" id="IPR009057">
    <property type="entry name" value="Homeodomain-like_sf"/>
</dbReference>
<organism evidence="5 6">
    <name type="scientific">Paenibacillus cineris</name>
    <dbReference type="NCBI Taxonomy" id="237530"/>
    <lineage>
        <taxon>Bacteria</taxon>
        <taxon>Bacillati</taxon>
        <taxon>Bacillota</taxon>
        <taxon>Bacilli</taxon>
        <taxon>Bacillales</taxon>
        <taxon>Paenibacillaceae</taxon>
        <taxon>Paenibacillus</taxon>
    </lineage>
</organism>
<dbReference type="InterPro" id="IPR003313">
    <property type="entry name" value="AraC-bd"/>
</dbReference>
<dbReference type="SUPFAM" id="SSF46689">
    <property type="entry name" value="Homeodomain-like"/>
    <property type="match status" value="2"/>
</dbReference>
<evidence type="ECO:0000313" key="5">
    <source>
        <dbReference type="EMBL" id="GIO52759.1"/>
    </source>
</evidence>
<sequence>MIFRKSTIEGRRQVSIKRSQALLRMDAFFEPGVPFYVNRVSESFDMLEHSHEFVELTYVSEGSGVHYIGGEAWPAEQGSLFLIPVGLSHVFRPKTPRKDRQLVVYNCIFPADYLRELEAAFPRDREVFAAFLEPDMPWLEIKDQSGEYHALFRELYREYAGRSPGWLLLLTSLLVRVLTGLYRHRLQLDPPAVRRQGSLTINESIAYMERHFASDLRLGELAAQASLSPRHFSRLFTRQTGMSFTAYLQGIRMDAACRMLIESDGSVSEIAARAGYSDLKFFHRLFKQKTGLTPRQYRQRWKG</sequence>
<gene>
    <name evidence="5" type="primary">rhaR_1</name>
    <name evidence="5" type="ORF">J21TS7_10770</name>
</gene>
<feature type="domain" description="HTH araC/xylS-type" evidence="4">
    <location>
        <begin position="202"/>
        <end position="300"/>
    </location>
</feature>
<name>A0ABQ4L836_9BACL</name>
<dbReference type="SMART" id="SM00342">
    <property type="entry name" value="HTH_ARAC"/>
    <property type="match status" value="1"/>
</dbReference>
<dbReference type="Gene3D" id="1.10.10.60">
    <property type="entry name" value="Homeodomain-like"/>
    <property type="match status" value="2"/>
</dbReference>
<proteinExistence type="predicted"/>
<dbReference type="Gene3D" id="2.60.120.10">
    <property type="entry name" value="Jelly Rolls"/>
    <property type="match status" value="1"/>
</dbReference>
<evidence type="ECO:0000313" key="6">
    <source>
        <dbReference type="Proteomes" id="UP000676601"/>
    </source>
</evidence>
<evidence type="ECO:0000259" key="4">
    <source>
        <dbReference type="PROSITE" id="PS01124"/>
    </source>
</evidence>
<dbReference type="InterPro" id="IPR018060">
    <property type="entry name" value="HTH_AraC"/>
</dbReference>
<evidence type="ECO:0000256" key="2">
    <source>
        <dbReference type="ARBA" id="ARBA00023125"/>
    </source>
</evidence>
<dbReference type="InterPro" id="IPR014710">
    <property type="entry name" value="RmlC-like_jellyroll"/>
</dbReference>
<dbReference type="PANTHER" id="PTHR43280">
    <property type="entry name" value="ARAC-FAMILY TRANSCRIPTIONAL REGULATOR"/>
    <property type="match status" value="1"/>
</dbReference>
<dbReference type="Pfam" id="PF12833">
    <property type="entry name" value="HTH_18"/>
    <property type="match status" value="1"/>
</dbReference>
<dbReference type="InterPro" id="IPR020449">
    <property type="entry name" value="Tscrpt_reg_AraC-type_HTH"/>
</dbReference>
<reference evidence="5 6" key="1">
    <citation type="submission" date="2021-03" db="EMBL/GenBank/DDBJ databases">
        <title>Antimicrobial resistance genes in bacteria isolated from Japanese honey, and their potential for conferring macrolide and lincosamide resistance in the American foulbrood pathogen Paenibacillus larvae.</title>
        <authorList>
            <person name="Okamoto M."/>
            <person name="Kumagai M."/>
            <person name="Kanamori H."/>
            <person name="Takamatsu D."/>
        </authorList>
    </citation>
    <scope>NUCLEOTIDE SEQUENCE [LARGE SCALE GENOMIC DNA]</scope>
    <source>
        <strain evidence="5 6">J21TS7</strain>
    </source>
</reference>
<dbReference type="InterPro" id="IPR037923">
    <property type="entry name" value="HTH-like"/>
</dbReference>
<dbReference type="PROSITE" id="PS00041">
    <property type="entry name" value="HTH_ARAC_FAMILY_1"/>
    <property type="match status" value="1"/>
</dbReference>
<dbReference type="PANTHER" id="PTHR43280:SF2">
    <property type="entry name" value="HTH-TYPE TRANSCRIPTIONAL REGULATOR EXSA"/>
    <property type="match status" value="1"/>
</dbReference>
<dbReference type="Proteomes" id="UP000676601">
    <property type="component" value="Unassembled WGS sequence"/>
</dbReference>
<keyword evidence="6" id="KW-1185">Reference proteome</keyword>
<dbReference type="InterPro" id="IPR018062">
    <property type="entry name" value="HTH_AraC-typ_CS"/>
</dbReference>
<comment type="caution">
    <text evidence="5">The sequence shown here is derived from an EMBL/GenBank/DDBJ whole genome shotgun (WGS) entry which is preliminary data.</text>
</comment>
<keyword evidence="1" id="KW-0805">Transcription regulation</keyword>
<accession>A0ABQ4L836</accession>
<evidence type="ECO:0000256" key="1">
    <source>
        <dbReference type="ARBA" id="ARBA00023015"/>
    </source>
</evidence>
<dbReference type="EMBL" id="BORU01000001">
    <property type="protein sequence ID" value="GIO52759.1"/>
    <property type="molecule type" value="Genomic_DNA"/>
</dbReference>
<dbReference type="PRINTS" id="PR00032">
    <property type="entry name" value="HTHARAC"/>
</dbReference>
<evidence type="ECO:0000256" key="3">
    <source>
        <dbReference type="ARBA" id="ARBA00023163"/>
    </source>
</evidence>
<dbReference type="PROSITE" id="PS01124">
    <property type="entry name" value="HTH_ARAC_FAMILY_2"/>
    <property type="match status" value="1"/>
</dbReference>
<protein>
    <submittedName>
        <fullName evidence="5">HTH-type transcriptional activator RhaR</fullName>
    </submittedName>
</protein>
<dbReference type="Pfam" id="PF02311">
    <property type="entry name" value="AraC_binding"/>
    <property type="match status" value="1"/>
</dbReference>
<keyword evidence="3" id="KW-0804">Transcription</keyword>
<dbReference type="SUPFAM" id="SSF51215">
    <property type="entry name" value="Regulatory protein AraC"/>
    <property type="match status" value="1"/>
</dbReference>
<keyword evidence="2" id="KW-0238">DNA-binding</keyword>